<reference evidence="3 4" key="1">
    <citation type="journal article" date="2019" name="Int. J. Syst. Evol. Microbiol.">
        <title>The Global Catalogue of Microorganisms (GCM) 10K type strain sequencing project: providing services to taxonomists for standard genome sequencing and annotation.</title>
        <authorList>
            <consortium name="The Broad Institute Genomics Platform"/>
            <consortium name="The Broad Institute Genome Sequencing Center for Infectious Disease"/>
            <person name="Wu L."/>
            <person name="Ma J."/>
        </authorList>
    </citation>
    <scope>NUCLEOTIDE SEQUENCE [LARGE SCALE GENOMIC DNA]</scope>
    <source>
        <strain evidence="3 4">JCM 14330</strain>
    </source>
</reference>
<dbReference type="InterPro" id="IPR050659">
    <property type="entry name" value="Peptidase_M24B"/>
</dbReference>
<sequence length="369" mass="40565">MARARAEMARAGMDGLVVTDPVGFYYFTGEKASPGRPAAFVLPAEGEPALVNWSGPDMFARLYRRPGHPCVADRRIYPEMPFDREPATDWGLRDILAERGLHAARLGIELGNEPRLGLGLADLDRLRGELPGIRWVDSSPVIWACRMIKSEWEIEQLRQACAIGSRAWAQCLGSLNEGVTQRAVQQRIMALYAELGADLDSGPPVALGATGPGGAFRRGDILYLDGGCSVNGYKMDITRRAVFGAPSARQQGEHDGMWEILFQVMEKIRPGVTTASVFEYSQSLLARTGWTNYSDHPAKRIGHGIGLVNEPPYINAFDAHVFQEGMSITPEPKIETQEGLLNAEEHVIVRARGCEIISGSLDWRLHVIS</sequence>
<evidence type="ECO:0000313" key="4">
    <source>
        <dbReference type="Proteomes" id="UP001501706"/>
    </source>
</evidence>
<name>A0ABN1C2H4_9BURK</name>
<dbReference type="PANTHER" id="PTHR46112:SF2">
    <property type="entry name" value="XAA-PRO AMINOPEPTIDASE P-RELATED"/>
    <property type="match status" value="1"/>
</dbReference>
<protein>
    <recommendedName>
        <fullName evidence="5">Xaa-Pro aminopeptidase</fullName>
    </recommendedName>
</protein>
<comment type="caution">
    <text evidence="3">The sequence shown here is derived from an EMBL/GenBank/DDBJ whole genome shotgun (WGS) entry which is preliminary data.</text>
</comment>
<evidence type="ECO:0000313" key="3">
    <source>
        <dbReference type="EMBL" id="GAA0509733.1"/>
    </source>
</evidence>
<feature type="domain" description="Peptidase M24" evidence="1">
    <location>
        <begin position="155"/>
        <end position="349"/>
    </location>
</feature>
<proteinExistence type="predicted"/>
<dbReference type="PANTHER" id="PTHR46112">
    <property type="entry name" value="AMINOPEPTIDASE"/>
    <property type="match status" value="1"/>
</dbReference>
<organism evidence="3 4">
    <name type="scientific">Pigmentiphaga daeguensis</name>
    <dbReference type="NCBI Taxonomy" id="414049"/>
    <lineage>
        <taxon>Bacteria</taxon>
        <taxon>Pseudomonadati</taxon>
        <taxon>Pseudomonadota</taxon>
        <taxon>Betaproteobacteria</taxon>
        <taxon>Burkholderiales</taxon>
        <taxon>Alcaligenaceae</taxon>
        <taxon>Pigmentiphaga</taxon>
    </lineage>
</organism>
<dbReference type="Gene3D" id="3.40.350.10">
    <property type="entry name" value="Creatinase/prolidase N-terminal domain"/>
    <property type="match status" value="1"/>
</dbReference>
<evidence type="ECO:0008006" key="5">
    <source>
        <dbReference type="Google" id="ProtNLM"/>
    </source>
</evidence>
<evidence type="ECO:0000259" key="1">
    <source>
        <dbReference type="Pfam" id="PF00557"/>
    </source>
</evidence>
<evidence type="ECO:0000259" key="2">
    <source>
        <dbReference type="Pfam" id="PF01321"/>
    </source>
</evidence>
<dbReference type="InterPro" id="IPR000587">
    <property type="entry name" value="Creatinase_N"/>
</dbReference>
<dbReference type="InterPro" id="IPR029149">
    <property type="entry name" value="Creatin/AminoP/Spt16_N"/>
</dbReference>
<accession>A0ABN1C2H4</accession>
<keyword evidence="4" id="KW-1185">Reference proteome</keyword>
<dbReference type="SUPFAM" id="SSF55920">
    <property type="entry name" value="Creatinase/aminopeptidase"/>
    <property type="match status" value="1"/>
</dbReference>
<dbReference type="Proteomes" id="UP001501706">
    <property type="component" value="Unassembled WGS sequence"/>
</dbReference>
<dbReference type="Gene3D" id="3.90.230.10">
    <property type="entry name" value="Creatinase/methionine aminopeptidase superfamily"/>
    <property type="match status" value="1"/>
</dbReference>
<dbReference type="SUPFAM" id="SSF53092">
    <property type="entry name" value="Creatinase/prolidase N-terminal domain"/>
    <property type="match status" value="1"/>
</dbReference>
<gene>
    <name evidence="3" type="ORF">GCM10009097_28550</name>
</gene>
<dbReference type="EMBL" id="BAAAEN010000010">
    <property type="protein sequence ID" value="GAA0509733.1"/>
    <property type="molecule type" value="Genomic_DNA"/>
</dbReference>
<dbReference type="Pfam" id="PF01321">
    <property type="entry name" value="Creatinase_N"/>
    <property type="match status" value="1"/>
</dbReference>
<dbReference type="InterPro" id="IPR036005">
    <property type="entry name" value="Creatinase/aminopeptidase-like"/>
</dbReference>
<dbReference type="Pfam" id="PF00557">
    <property type="entry name" value="Peptidase_M24"/>
    <property type="match status" value="1"/>
</dbReference>
<feature type="domain" description="Creatinase N-terminal" evidence="2">
    <location>
        <begin position="2"/>
        <end position="148"/>
    </location>
</feature>
<dbReference type="InterPro" id="IPR000994">
    <property type="entry name" value="Pept_M24"/>
</dbReference>